<comment type="caution">
    <text evidence="9">The sequence shown here is derived from an EMBL/GenBank/DDBJ whole genome shotgun (WGS) entry which is preliminary data.</text>
</comment>
<dbReference type="RefSeq" id="WP_213755382.1">
    <property type="nucleotide sequence ID" value="NZ_JAHCQH010000015.1"/>
</dbReference>
<keyword evidence="5 7" id="KW-1133">Transmembrane helix</keyword>
<keyword evidence="4 7" id="KW-0812">Transmembrane</keyword>
<feature type="transmembrane region" description="Helical" evidence="7">
    <location>
        <begin position="60"/>
        <end position="81"/>
    </location>
</feature>
<evidence type="ECO:0000313" key="9">
    <source>
        <dbReference type="EMBL" id="MBS9477643.1"/>
    </source>
</evidence>
<keyword evidence="10" id="KW-1185">Reference proteome</keyword>
<evidence type="ECO:0000256" key="5">
    <source>
        <dbReference type="ARBA" id="ARBA00022989"/>
    </source>
</evidence>
<evidence type="ECO:0000256" key="4">
    <source>
        <dbReference type="ARBA" id="ARBA00022692"/>
    </source>
</evidence>
<protein>
    <submittedName>
        <fullName evidence="9">DedA family protein</fullName>
    </submittedName>
</protein>
<proteinExistence type="inferred from homology"/>
<organism evidence="9 10">
    <name type="scientific">Ancylobacter radicis</name>
    <dbReference type="NCBI Taxonomy" id="2836179"/>
    <lineage>
        <taxon>Bacteria</taxon>
        <taxon>Pseudomonadati</taxon>
        <taxon>Pseudomonadota</taxon>
        <taxon>Alphaproteobacteria</taxon>
        <taxon>Hyphomicrobiales</taxon>
        <taxon>Xanthobacteraceae</taxon>
        <taxon>Ancylobacter</taxon>
    </lineage>
</organism>
<evidence type="ECO:0000313" key="10">
    <source>
        <dbReference type="Proteomes" id="UP001166585"/>
    </source>
</evidence>
<evidence type="ECO:0000256" key="3">
    <source>
        <dbReference type="ARBA" id="ARBA00022475"/>
    </source>
</evidence>
<dbReference type="PANTHER" id="PTHR30353:SF15">
    <property type="entry name" value="INNER MEMBRANE PROTEIN YABI"/>
    <property type="match status" value="1"/>
</dbReference>
<sequence>MENIAADLAQLMQSHSYLVPLVVGIIAFGESLVLVGLVIPATALMLAIGGLIGSGLVEPVPVVAGAIAGAIVGDIASYWLGRWVGPRVVHRWPLQGYRSQVAQARLFFRRFGFASVFIGRFFGPVRCTMPMVAGMMRMEQRRFQIANVSSAFVWAPVMLAPGWFAAESASALGGGTSQGWAISMVLVTLVMLVATAVVLKVIKGRIAPRPRKRRAATAPTAGLAEPAGPL</sequence>
<feature type="transmembrane region" description="Helical" evidence="7">
    <location>
        <begin position="145"/>
        <end position="166"/>
    </location>
</feature>
<comment type="subcellular location">
    <subcellularLocation>
        <location evidence="1 7">Cell membrane</location>
        <topology evidence="1 7">Multi-pass membrane protein</topology>
    </subcellularLocation>
</comment>
<feature type="domain" description="VTT" evidence="8">
    <location>
        <begin position="39"/>
        <end position="162"/>
    </location>
</feature>
<reference evidence="9" key="1">
    <citation type="submission" date="2021-05" db="EMBL/GenBank/DDBJ databases">
        <authorList>
            <person name="Sun Q."/>
            <person name="Inoue M."/>
        </authorList>
    </citation>
    <scope>NUCLEOTIDE SEQUENCE</scope>
    <source>
        <strain evidence="9">VKM B-3255</strain>
    </source>
</reference>
<comment type="similarity">
    <text evidence="2 7">Belongs to the DedA family.</text>
</comment>
<name>A0ABS5R7M4_9HYPH</name>
<dbReference type="InterPro" id="IPR032818">
    <property type="entry name" value="DedA-like"/>
</dbReference>
<feature type="transmembrane region" description="Helical" evidence="7">
    <location>
        <begin position="21"/>
        <end position="48"/>
    </location>
</feature>
<dbReference type="PANTHER" id="PTHR30353">
    <property type="entry name" value="INNER MEMBRANE PROTEIN DEDA-RELATED"/>
    <property type="match status" value="1"/>
</dbReference>
<feature type="transmembrane region" description="Helical" evidence="7">
    <location>
        <begin position="178"/>
        <end position="202"/>
    </location>
</feature>
<evidence type="ECO:0000256" key="6">
    <source>
        <dbReference type="ARBA" id="ARBA00023136"/>
    </source>
</evidence>
<keyword evidence="6 7" id="KW-0472">Membrane</keyword>
<dbReference type="InterPro" id="IPR032816">
    <property type="entry name" value="VTT_dom"/>
</dbReference>
<evidence type="ECO:0000259" key="8">
    <source>
        <dbReference type="Pfam" id="PF09335"/>
    </source>
</evidence>
<evidence type="ECO:0000256" key="2">
    <source>
        <dbReference type="ARBA" id="ARBA00010792"/>
    </source>
</evidence>
<gene>
    <name evidence="9" type="ORF">KIP89_11035</name>
</gene>
<evidence type="ECO:0000256" key="7">
    <source>
        <dbReference type="RuleBase" id="RU367016"/>
    </source>
</evidence>
<dbReference type="Proteomes" id="UP001166585">
    <property type="component" value="Unassembled WGS sequence"/>
</dbReference>
<accession>A0ABS5R7M4</accession>
<dbReference type="EMBL" id="JAHCQH010000015">
    <property type="protein sequence ID" value="MBS9477643.1"/>
    <property type="molecule type" value="Genomic_DNA"/>
</dbReference>
<evidence type="ECO:0000256" key="1">
    <source>
        <dbReference type="ARBA" id="ARBA00004651"/>
    </source>
</evidence>
<keyword evidence="3 7" id="KW-1003">Cell membrane</keyword>
<dbReference type="Pfam" id="PF09335">
    <property type="entry name" value="VTT_dom"/>
    <property type="match status" value="1"/>
</dbReference>